<dbReference type="CDD" id="cd00561">
    <property type="entry name" value="CobA_ACA"/>
    <property type="match status" value="1"/>
</dbReference>
<comment type="similarity">
    <text evidence="2 8">Belongs to the Cob(I)alamin adenosyltransferase family.</text>
</comment>
<evidence type="ECO:0000256" key="4">
    <source>
        <dbReference type="ARBA" id="ARBA00023244"/>
    </source>
</evidence>
<dbReference type="Gene3D" id="3.40.50.300">
    <property type="entry name" value="P-loop containing nucleotide triphosphate hydrolases"/>
    <property type="match status" value="1"/>
</dbReference>
<reference evidence="9 10" key="1">
    <citation type="submission" date="2021-04" db="EMBL/GenBank/DDBJ databases">
        <authorList>
            <person name="Pira H."/>
            <person name="Risdian C."/>
            <person name="Wink J."/>
        </authorList>
    </citation>
    <scope>NUCLEOTIDE SEQUENCE [LARGE SCALE GENOMIC DNA]</scope>
    <source>
        <strain evidence="9 10">WH53</strain>
    </source>
</reference>
<proteinExistence type="inferred from homology"/>
<evidence type="ECO:0000256" key="5">
    <source>
        <dbReference type="ARBA" id="ARBA00024929"/>
    </source>
</evidence>
<keyword evidence="8" id="KW-0963">Cytoplasm</keyword>
<organism evidence="9 10">
    <name type="scientific">Zooshikella harenae</name>
    <dbReference type="NCBI Taxonomy" id="2827238"/>
    <lineage>
        <taxon>Bacteria</taxon>
        <taxon>Pseudomonadati</taxon>
        <taxon>Pseudomonadota</taxon>
        <taxon>Gammaproteobacteria</taxon>
        <taxon>Oceanospirillales</taxon>
        <taxon>Zooshikellaceae</taxon>
        <taxon>Zooshikella</taxon>
    </lineage>
</organism>
<sequence>MTNDEHARHKARMIKKKQHIDQRIADANESRGIIIVLTGNGKGKTTAAFGNVVRCVGHGYQAGVIQFIKGDWPCGERQLLQQTGQVAFHVMKTGFTWDTQDKAIDIAATQEVWKAGKSMLSNANLRLVVLDEITYVLRYGYLSTEEVINALQQRPSMQSVIITGRGCPQVLIDMADTVSDIQPIKHAFDAGIKAQEGIDW</sequence>
<keyword evidence="10" id="KW-1185">Reference proteome</keyword>
<evidence type="ECO:0000313" key="9">
    <source>
        <dbReference type="EMBL" id="MBU2713839.1"/>
    </source>
</evidence>
<gene>
    <name evidence="9" type="primary">cobO</name>
    <name evidence="9" type="ORF">KCG35_22560</name>
</gene>
<evidence type="ECO:0000256" key="3">
    <source>
        <dbReference type="ARBA" id="ARBA00012454"/>
    </source>
</evidence>
<dbReference type="PANTHER" id="PTHR46638">
    <property type="entry name" value="CORRINOID ADENOSYLTRANSFERASE"/>
    <property type="match status" value="1"/>
</dbReference>
<dbReference type="EMBL" id="JAGSOY010000109">
    <property type="protein sequence ID" value="MBU2713839.1"/>
    <property type="molecule type" value="Genomic_DNA"/>
</dbReference>
<evidence type="ECO:0000256" key="2">
    <source>
        <dbReference type="ARBA" id="ARBA00007487"/>
    </source>
</evidence>
<comment type="catalytic activity">
    <reaction evidence="7 8">
        <text>2 cob(II)alamin + reduced [electron-transfer flavoprotein] + 2 ATP = 2 adenosylcob(III)alamin + 2 triphosphate + oxidized [electron-transfer flavoprotein] + 3 H(+)</text>
        <dbReference type="Rhea" id="RHEA:28671"/>
        <dbReference type="Rhea" id="RHEA-COMP:10685"/>
        <dbReference type="Rhea" id="RHEA-COMP:10686"/>
        <dbReference type="ChEBI" id="CHEBI:15378"/>
        <dbReference type="ChEBI" id="CHEBI:16304"/>
        <dbReference type="ChEBI" id="CHEBI:18036"/>
        <dbReference type="ChEBI" id="CHEBI:18408"/>
        <dbReference type="ChEBI" id="CHEBI:30616"/>
        <dbReference type="ChEBI" id="CHEBI:57692"/>
        <dbReference type="ChEBI" id="CHEBI:58307"/>
        <dbReference type="EC" id="2.5.1.17"/>
    </reaction>
</comment>
<comment type="catalytic activity">
    <reaction evidence="6 8">
        <text>2 cob(II)yrinate a,c diamide + reduced [electron-transfer flavoprotein] + 2 ATP = 2 adenosylcob(III)yrinate a,c-diamide + 2 triphosphate + oxidized [electron-transfer flavoprotein] + 3 H(+)</text>
        <dbReference type="Rhea" id="RHEA:11528"/>
        <dbReference type="Rhea" id="RHEA-COMP:10685"/>
        <dbReference type="Rhea" id="RHEA-COMP:10686"/>
        <dbReference type="ChEBI" id="CHEBI:15378"/>
        <dbReference type="ChEBI" id="CHEBI:18036"/>
        <dbReference type="ChEBI" id="CHEBI:30616"/>
        <dbReference type="ChEBI" id="CHEBI:57692"/>
        <dbReference type="ChEBI" id="CHEBI:58307"/>
        <dbReference type="ChEBI" id="CHEBI:58503"/>
        <dbReference type="ChEBI" id="CHEBI:58537"/>
        <dbReference type="EC" id="2.5.1.17"/>
    </reaction>
</comment>
<dbReference type="Proteomes" id="UP000690515">
    <property type="component" value="Unassembled WGS sequence"/>
</dbReference>
<evidence type="ECO:0000256" key="6">
    <source>
        <dbReference type="ARBA" id="ARBA00048555"/>
    </source>
</evidence>
<dbReference type="SUPFAM" id="SSF52540">
    <property type="entry name" value="P-loop containing nucleoside triphosphate hydrolases"/>
    <property type="match status" value="1"/>
</dbReference>
<evidence type="ECO:0000256" key="7">
    <source>
        <dbReference type="ARBA" id="ARBA00048692"/>
    </source>
</evidence>
<dbReference type="PIRSF" id="PIRSF015617">
    <property type="entry name" value="Adensltrnsf_CobA"/>
    <property type="match status" value="1"/>
</dbReference>
<evidence type="ECO:0000256" key="1">
    <source>
        <dbReference type="ARBA" id="ARBA00005121"/>
    </source>
</evidence>
<keyword evidence="8" id="KW-0547">Nucleotide-binding</keyword>
<dbReference type="NCBIfam" id="TIGR00708">
    <property type="entry name" value="cobA"/>
    <property type="match status" value="1"/>
</dbReference>
<comment type="caution">
    <text evidence="9">The sequence shown here is derived from an EMBL/GenBank/DDBJ whole genome shotgun (WGS) entry which is preliminary data.</text>
</comment>
<protein>
    <recommendedName>
        <fullName evidence="3 8">Corrinoid adenosyltransferase</fullName>
        <ecNumber evidence="3 8">2.5.1.17</ecNumber>
    </recommendedName>
    <alternativeName>
        <fullName evidence="8">Cob(II)alamin adenosyltransferase</fullName>
    </alternativeName>
    <alternativeName>
        <fullName evidence="8">Cob(II)yrinic acid a,c-diamide adenosyltransferase</fullName>
    </alternativeName>
</protein>
<comment type="function">
    <text evidence="5 8">Required for both de novo synthesis of the corrin ring for the assimilation of exogenous corrinoids. Participates in the adenosylation of a variety of incomplete and complete corrinoids.</text>
</comment>
<keyword evidence="4 8" id="KW-0627">Porphyrin biosynthesis</keyword>
<dbReference type="NCBIfam" id="NF004637">
    <property type="entry name" value="PRK05986.1"/>
    <property type="match status" value="1"/>
</dbReference>
<dbReference type="InterPro" id="IPR027417">
    <property type="entry name" value="P-loop_NTPase"/>
</dbReference>
<dbReference type="GO" id="GO:0008817">
    <property type="term" value="F:corrinoid adenosyltransferase activity"/>
    <property type="evidence" value="ECO:0007669"/>
    <property type="project" value="UniProtKB-EC"/>
</dbReference>
<dbReference type="Pfam" id="PF02572">
    <property type="entry name" value="CobA_CobO_BtuR"/>
    <property type="match status" value="1"/>
</dbReference>
<dbReference type="PANTHER" id="PTHR46638:SF1">
    <property type="entry name" value="CORRINOID ADENOSYLTRANSFERASE"/>
    <property type="match status" value="1"/>
</dbReference>
<comment type="subcellular location">
    <subcellularLocation>
        <location evidence="8">Cytoplasm</location>
    </subcellularLocation>
</comment>
<name>A0ABS5ZID7_9GAMM</name>
<evidence type="ECO:0000313" key="10">
    <source>
        <dbReference type="Proteomes" id="UP000690515"/>
    </source>
</evidence>
<accession>A0ABS5ZID7</accession>
<evidence type="ECO:0000256" key="8">
    <source>
        <dbReference type="PIRNR" id="PIRNR015617"/>
    </source>
</evidence>
<dbReference type="InterPro" id="IPR003724">
    <property type="entry name" value="CblAdoTrfase_CobA"/>
</dbReference>
<keyword evidence="8 9" id="KW-0808">Transferase</keyword>
<comment type="pathway">
    <text evidence="1 8">Cofactor biosynthesis; adenosylcobalamin biosynthesis; adenosylcobalamin from cob(II)yrinate a,c-diamide: step 2/7.</text>
</comment>
<keyword evidence="8" id="KW-0169">Cobalamin biosynthesis</keyword>
<dbReference type="EC" id="2.5.1.17" evidence="3 8"/>
<keyword evidence="8" id="KW-0067">ATP-binding</keyword>
<dbReference type="RefSeq" id="WP_215822120.1">
    <property type="nucleotide sequence ID" value="NZ_JAGSOY010000109.1"/>
</dbReference>